<feature type="compositionally biased region" description="Low complexity" evidence="1">
    <location>
        <begin position="417"/>
        <end position="442"/>
    </location>
</feature>
<dbReference type="EMBL" id="BEGY01000004">
    <property type="protein sequence ID" value="GAX73505.1"/>
    <property type="molecule type" value="Genomic_DNA"/>
</dbReference>
<feature type="compositionally biased region" description="Pro residues" evidence="1">
    <location>
        <begin position="283"/>
        <end position="312"/>
    </location>
</feature>
<evidence type="ECO:0000256" key="2">
    <source>
        <dbReference type="SAM" id="Phobius"/>
    </source>
</evidence>
<proteinExistence type="predicted"/>
<gene>
    <name evidence="3" type="ORF">CEUSTIGMA_g957.t1</name>
</gene>
<keyword evidence="2" id="KW-1133">Transmembrane helix</keyword>
<dbReference type="AlphaFoldDB" id="A0A250WRN7"/>
<feature type="region of interest" description="Disordered" evidence="1">
    <location>
        <begin position="330"/>
        <end position="357"/>
    </location>
</feature>
<comment type="caution">
    <text evidence="3">The sequence shown here is derived from an EMBL/GenBank/DDBJ whole genome shotgun (WGS) entry which is preliminary data.</text>
</comment>
<accession>A0A250WRN7</accession>
<keyword evidence="2" id="KW-0812">Transmembrane</keyword>
<evidence type="ECO:0000313" key="3">
    <source>
        <dbReference type="EMBL" id="GAX73505.1"/>
    </source>
</evidence>
<feature type="region of interest" description="Disordered" evidence="1">
    <location>
        <begin position="406"/>
        <end position="444"/>
    </location>
</feature>
<name>A0A250WRN7_9CHLO</name>
<keyword evidence="2" id="KW-0472">Membrane</keyword>
<feature type="region of interest" description="Disordered" evidence="1">
    <location>
        <begin position="259"/>
        <end position="313"/>
    </location>
</feature>
<feature type="compositionally biased region" description="Polar residues" evidence="1">
    <location>
        <begin position="562"/>
        <end position="574"/>
    </location>
</feature>
<reference evidence="3 4" key="1">
    <citation type="submission" date="2017-08" db="EMBL/GenBank/DDBJ databases">
        <title>Acidophilic green algal genome provides insights into adaptation to an acidic environment.</title>
        <authorList>
            <person name="Hirooka S."/>
            <person name="Hirose Y."/>
            <person name="Kanesaki Y."/>
            <person name="Higuchi S."/>
            <person name="Fujiwara T."/>
            <person name="Onuma R."/>
            <person name="Era A."/>
            <person name="Ohbayashi R."/>
            <person name="Uzuka A."/>
            <person name="Nozaki H."/>
            <person name="Yoshikawa H."/>
            <person name="Miyagishima S.Y."/>
        </authorList>
    </citation>
    <scope>NUCLEOTIDE SEQUENCE [LARGE SCALE GENOMIC DNA]</scope>
    <source>
        <strain evidence="3 4">NIES-2499</strain>
    </source>
</reference>
<feature type="region of interest" description="Disordered" evidence="1">
    <location>
        <begin position="562"/>
        <end position="581"/>
    </location>
</feature>
<organism evidence="3 4">
    <name type="scientific">Chlamydomonas eustigma</name>
    <dbReference type="NCBI Taxonomy" id="1157962"/>
    <lineage>
        <taxon>Eukaryota</taxon>
        <taxon>Viridiplantae</taxon>
        <taxon>Chlorophyta</taxon>
        <taxon>core chlorophytes</taxon>
        <taxon>Chlorophyceae</taxon>
        <taxon>CS clade</taxon>
        <taxon>Chlamydomonadales</taxon>
        <taxon>Chlamydomonadaceae</taxon>
        <taxon>Chlamydomonas</taxon>
    </lineage>
</organism>
<feature type="compositionally biased region" description="Polar residues" evidence="1">
    <location>
        <begin position="259"/>
        <end position="280"/>
    </location>
</feature>
<evidence type="ECO:0000313" key="4">
    <source>
        <dbReference type="Proteomes" id="UP000232323"/>
    </source>
</evidence>
<protein>
    <submittedName>
        <fullName evidence="3">Uncharacterized protein</fullName>
    </submittedName>
</protein>
<dbReference type="Proteomes" id="UP000232323">
    <property type="component" value="Unassembled WGS sequence"/>
</dbReference>
<feature type="transmembrane region" description="Helical" evidence="2">
    <location>
        <begin position="510"/>
        <end position="534"/>
    </location>
</feature>
<sequence>MHNLKDAEGRLSDSSPAPHNLSAALNISIDNNGLMLIATPPAQDINTSNTDGNIGQPEYSSNFELSAVSSPQPSTTIVYSMPSVRRDYAGAQGYCARHSSSNSTSALAGSEGGAQQLCITARTPCWISNDTITNTTSIPETQIFTPTQMTLLSLGQSCLALLPADAPINSSLILARLGILSNGGNLSQALPFSISNDTSLSSPNLTSGSILLLLSTCSLPLRFVCMQINTLGESSSPPPIVRDQNGSDNITSSIIADPATSAQPAPTNSSPQTSTVSINTALEPPPMSPSSPITPFPAVQQPPPISSSPIPLPTLNASFSTPNLFNGTFTSSPSLSHQNSTSSNISDPSNAIPSAVTNNPPAVILSATPPTPQSSTAVVEPVLPTTLDLTSIPPPFPSMLELSNIPPLHGQQGPGQQGFLPQGNSPPNATNTASTASTASTADSINPLGGQALGILAPPDMTNGSSPQLLLPPVGNQASRGIDSAGQAPDSLTAVHGNDTAAHVGSEEHVGVLAIVLACVVPSVTVCGVAGLLWHVRQSKLINVAIHEVLRLKDDDIVVRTSSKASSQHSQRTSIHVPLTF</sequence>
<keyword evidence="4" id="KW-1185">Reference proteome</keyword>
<evidence type="ECO:0000256" key="1">
    <source>
        <dbReference type="SAM" id="MobiDB-lite"/>
    </source>
</evidence>